<keyword evidence="1" id="KW-0472">Membrane</keyword>
<keyword evidence="3" id="KW-1185">Reference proteome</keyword>
<evidence type="ECO:0008006" key="4">
    <source>
        <dbReference type="Google" id="ProtNLM"/>
    </source>
</evidence>
<dbReference type="EMBL" id="JACXZA010000005">
    <property type="protein sequence ID" value="MBD3921189.1"/>
    <property type="molecule type" value="Genomic_DNA"/>
</dbReference>
<protein>
    <recommendedName>
        <fullName evidence="4">Zinc ribbon domain-containing protein</fullName>
    </recommendedName>
</protein>
<accession>A0ABR8MZ15</accession>
<reference evidence="2 3" key="1">
    <citation type="submission" date="2020-09" db="EMBL/GenBank/DDBJ databases">
        <title>Paenibacillus sp. strain PR3 16S rRNA gene Genome sequencing and assembly.</title>
        <authorList>
            <person name="Kim J."/>
        </authorList>
    </citation>
    <scope>NUCLEOTIDE SEQUENCE [LARGE SCALE GENOMIC DNA]</scope>
    <source>
        <strain evidence="2 3">PR3</strain>
    </source>
</reference>
<dbReference type="RefSeq" id="WP_224753818.1">
    <property type="nucleotide sequence ID" value="NZ_JACXZA010000005.1"/>
</dbReference>
<evidence type="ECO:0000313" key="2">
    <source>
        <dbReference type="EMBL" id="MBD3921189.1"/>
    </source>
</evidence>
<comment type="caution">
    <text evidence="2">The sequence shown here is derived from an EMBL/GenBank/DDBJ whole genome shotgun (WGS) entry which is preliminary data.</text>
</comment>
<evidence type="ECO:0000313" key="3">
    <source>
        <dbReference type="Proteomes" id="UP000609346"/>
    </source>
</evidence>
<gene>
    <name evidence="2" type="ORF">H8B09_20645</name>
</gene>
<keyword evidence="1" id="KW-0812">Transmembrane</keyword>
<name>A0ABR8MZ15_9BACL</name>
<dbReference type="Proteomes" id="UP000609346">
    <property type="component" value="Unassembled WGS sequence"/>
</dbReference>
<organism evidence="2 3">
    <name type="scientific">Paenibacillus terricola</name>
    <dbReference type="NCBI Taxonomy" id="2763503"/>
    <lineage>
        <taxon>Bacteria</taxon>
        <taxon>Bacillati</taxon>
        <taxon>Bacillota</taxon>
        <taxon>Bacilli</taxon>
        <taxon>Bacillales</taxon>
        <taxon>Paenibacillaceae</taxon>
        <taxon>Paenibacillus</taxon>
    </lineage>
</organism>
<keyword evidence="1" id="KW-1133">Transmembrane helix</keyword>
<evidence type="ECO:0000256" key="1">
    <source>
        <dbReference type="SAM" id="Phobius"/>
    </source>
</evidence>
<sequence>MTMSINWFSAGATALVLLLTFGLLGAMFLIIKLSSDDTGKYKVLKDMVETLFETPAHLRSGSPPKNDADNKEAAAQSAAALEPFVETCPACGDTVTEAHQECPSCGLRLQ</sequence>
<feature type="transmembrane region" description="Helical" evidence="1">
    <location>
        <begin position="6"/>
        <end position="31"/>
    </location>
</feature>
<proteinExistence type="predicted"/>